<feature type="transmembrane region" description="Helical" evidence="1">
    <location>
        <begin position="12"/>
        <end position="34"/>
    </location>
</feature>
<dbReference type="Proteomes" id="UP001495779">
    <property type="component" value="Unassembled WGS sequence"/>
</dbReference>
<keyword evidence="1" id="KW-0812">Transmembrane</keyword>
<evidence type="ECO:0000313" key="3">
    <source>
        <dbReference type="Proteomes" id="UP001495779"/>
    </source>
</evidence>
<dbReference type="AlphaFoldDB" id="A0ABD5L9H2"/>
<keyword evidence="1" id="KW-0472">Membrane</keyword>
<comment type="caution">
    <text evidence="2">The sequence shown here is derived from an EMBL/GenBank/DDBJ whole genome shotgun (WGS) entry which is preliminary data.</text>
</comment>
<dbReference type="RefSeq" id="WP_249998913.1">
    <property type="nucleotide sequence ID" value="NZ_CP095443.1"/>
</dbReference>
<name>A0ABD5L9H2_PROST</name>
<sequence length="239" mass="27585">MRKKRDECLTTKLSFGFTLMLLIAVLYPIISEIWHASDITSKKLSLIFSLISSLGILVTIIVYFWQKWDTQKTNNAIIERKICAVRNQFTHQMKINNHIVMELKSLTSIILNVGKHIDIKYHLTNGYILVATKDNRFDFIFNNEYKPSAIININTENLESILKELTNLINDDALIELFSDFIIDAYDILYDSMLLSEKIVKGYEVGSLYSTADGLQKSCNSFMDKQKEIQSILFINTLH</sequence>
<gene>
    <name evidence="2" type="ORF">KDV35_06395</name>
</gene>
<evidence type="ECO:0008006" key="4">
    <source>
        <dbReference type="Google" id="ProtNLM"/>
    </source>
</evidence>
<accession>A0ABD5L9H2</accession>
<reference evidence="2 3" key="1">
    <citation type="submission" date="2021-04" db="EMBL/GenBank/DDBJ databases">
        <title>Determining the burden of carbapenem-resistant Enterobacterales from a tertiary public heath setting in Bangladesh: a clinical, epidemiological, and molecular study.</title>
        <authorList>
            <person name="Farzana R."/>
            <person name="Walsh T.R."/>
        </authorList>
    </citation>
    <scope>NUCLEOTIDE SEQUENCE [LARGE SCALE GENOMIC DNA]</scope>
    <source>
        <strain evidence="3">dmpro_s316</strain>
    </source>
</reference>
<evidence type="ECO:0000313" key="2">
    <source>
        <dbReference type="EMBL" id="MER5076497.1"/>
    </source>
</evidence>
<evidence type="ECO:0000256" key="1">
    <source>
        <dbReference type="SAM" id="Phobius"/>
    </source>
</evidence>
<protein>
    <recommendedName>
        <fullName evidence="4">Phage membrane protein</fullName>
    </recommendedName>
</protein>
<feature type="transmembrane region" description="Helical" evidence="1">
    <location>
        <begin position="46"/>
        <end position="65"/>
    </location>
</feature>
<keyword evidence="1" id="KW-1133">Transmembrane helix</keyword>
<organism evidence="2 3">
    <name type="scientific">Providencia stuartii</name>
    <dbReference type="NCBI Taxonomy" id="588"/>
    <lineage>
        <taxon>Bacteria</taxon>
        <taxon>Pseudomonadati</taxon>
        <taxon>Pseudomonadota</taxon>
        <taxon>Gammaproteobacteria</taxon>
        <taxon>Enterobacterales</taxon>
        <taxon>Morganellaceae</taxon>
        <taxon>Providencia</taxon>
    </lineage>
</organism>
<dbReference type="EMBL" id="JAGSRH010000007">
    <property type="protein sequence ID" value="MER5076497.1"/>
    <property type="molecule type" value="Genomic_DNA"/>
</dbReference>
<proteinExistence type="predicted"/>